<dbReference type="Pfam" id="PF13384">
    <property type="entry name" value="HTH_23"/>
    <property type="match status" value="1"/>
</dbReference>
<organism evidence="2 3">
    <name type="scientific">Xenorhabdus nematophila (strain ATCC 19061 / DSM 3370 / CCUG 14189 / LMG 1036 / NCIMB 9965 / AN6)</name>
    <dbReference type="NCBI Taxonomy" id="406817"/>
    <lineage>
        <taxon>Bacteria</taxon>
        <taxon>Pseudomonadati</taxon>
        <taxon>Pseudomonadota</taxon>
        <taxon>Gammaproteobacteria</taxon>
        <taxon>Enterobacterales</taxon>
        <taxon>Morganellaceae</taxon>
        <taxon>Xenorhabdus</taxon>
    </lineage>
</organism>
<evidence type="ECO:0000313" key="2">
    <source>
        <dbReference type="EMBL" id="CBJ91043.1"/>
    </source>
</evidence>
<keyword evidence="3" id="KW-1185">Reference proteome</keyword>
<dbReference type="AlphaFoldDB" id="D3VJY4"/>
<dbReference type="EMBL" id="FN667742">
    <property type="protein sequence ID" value="CBJ91043.1"/>
    <property type="molecule type" value="Genomic_DNA"/>
</dbReference>
<dbReference type="InterPro" id="IPR009057">
    <property type="entry name" value="Homeodomain-like_sf"/>
</dbReference>
<protein>
    <submittedName>
        <fullName evidence="2">Transposase</fullName>
    </submittedName>
</protein>
<sequence length="140" mass="15583">MLATLKIHLTPDQKCPPELMHNTTRDSRVCDRIKAGLLAHEGWTAQRIARALRIHDSTVSRHLKDFLAQEKLPPENGGSESHLSAEHPADLIDYLTANLMHTPAQIGASVFPRRGNDERASPSGFQLQKAKRRSSYIRGG</sequence>
<dbReference type="HOGENOM" id="CLU_1834397_0_0_6"/>
<dbReference type="eggNOG" id="COG3415">
    <property type="taxonomic scope" value="Bacteria"/>
</dbReference>
<name>D3VJY4_XENNA</name>
<dbReference type="STRING" id="406817.XNC1_2989"/>
<feature type="region of interest" description="Disordered" evidence="1">
    <location>
        <begin position="108"/>
        <end position="140"/>
    </location>
</feature>
<gene>
    <name evidence="2" type="ordered locus">XNC1_2989</name>
</gene>
<accession>D3VJY4</accession>
<proteinExistence type="predicted"/>
<dbReference type="SUPFAM" id="SSF46689">
    <property type="entry name" value="Homeodomain-like"/>
    <property type="match status" value="1"/>
</dbReference>
<evidence type="ECO:0000313" key="3">
    <source>
        <dbReference type="Proteomes" id="UP000008075"/>
    </source>
</evidence>
<dbReference type="KEGG" id="xne:XNC1_2989"/>
<reference evidence="2 3" key="1">
    <citation type="journal article" date="2011" name="PLoS ONE">
        <title>The entomopathogenic bacterial endosymbionts xenorhabdus and photorhabdus: convergent lifestyles from divergent genomes.</title>
        <authorList>
            <person name="Chaston J.M."/>
            <person name="Suen G."/>
            <person name="Tucker S.L."/>
            <person name="Andersen A.W."/>
            <person name="Bhasin A."/>
            <person name="Bode E."/>
            <person name="Bode H.B."/>
            <person name="Brachmann A.O."/>
            <person name="Cowles C.E."/>
            <person name="Cowles K.N."/>
            <person name="Darby C."/>
            <person name="de Leon L."/>
            <person name="Drace K."/>
            <person name="Du Z."/>
            <person name="Givaudan A."/>
            <person name="Herbert Tran E.E."/>
            <person name="Jewell K.A."/>
            <person name="Knack J.J."/>
            <person name="Krasomil-Osterfeld K.C."/>
            <person name="Kukor R."/>
            <person name="Lanois A."/>
            <person name="Latreille P."/>
            <person name="Leimgruber N.K."/>
            <person name="Lipke C.M."/>
            <person name="Liu R."/>
            <person name="Lu X."/>
            <person name="Martens E.C."/>
            <person name="Marri P.R."/>
            <person name="Medigue C."/>
            <person name="Menard M.L."/>
            <person name="Miller N.M."/>
            <person name="Morales-Soto N."/>
            <person name="Norton S."/>
            <person name="Ogier J.C."/>
            <person name="Orchard S.S."/>
            <person name="Park D."/>
            <person name="Park Y."/>
            <person name="Qurollo B.A."/>
            <person name="Sugar D.R."/>
            <person name="Richards G.R."/>
            <person name="Rouy Z."/>
            <person name="Slominski B."/>
            <person name="Slominski K."/>
            <person name="Snyder H."/>
            <person name="Tjaden B.C."/>
            <person name="van der Hoeven R."/>
            <person name="Welch R.D."/>
            <person name="Wheeler C."/>
            <person name="Xiang B."/>
            <person name="Barbazuk B."/>
            <person name="Gaudriault S."/>
            <person name="Goodner B."/>
            <person name="Slater S.C."/>
            <person name="Forst S."/>
            <person name="Goldman B.S."/>
            <person name="Goodrich-Blair H."/>
        </authorList>
    </citation>
    <scope>NUCLEOTIDE SEQUENCE [LARGE SCALE GENOMIC DNA]</scope>
    <source>
        <strain evidence="3">ATCC 19061 / DSM 3370 / CCUG 14189 / LMG 1036 / NCIMB 9965 / AN6</strain>
    </source>
</reference>
<dbReference type="Proteomes" id="UP000008075">
    <property type="component" value="Chromosome"/>
</dbReference>
<feature type="compositionally biased region" description="Basic residues" evidence="1">
    <location>
        <begin position="129"/>
        <end position="140"/>
    </location>
</feature>
<evidence type="ECO:0000256" key="1">
    <source>
        <dbReference type="SAM" id="MobiDB-lite"/>
    </source>
</evidence>